<protein>
    <submittedName>
        <fullName evidence="2">Uncharacterized protein</fullName>
    </submittedName>
</protein>
<evidence type="ECO:0000256" key="1">
    <source>
        <dbReference type="SAM" id="Phobius"/>
    </source>
</evidence>
<keyword evidence="1" id="KW-1133">Transmembrane helix</keyword>
<name>A0A319CBB8_9EURO</name>
<evidence type="ECO:0000313" key="3">
    <source>
        <dbReference type="Proteomes" id="UP000248340"/>
    </source>
</evidence>
<proteinExistence type="predicted"/>
<sequence length="76" mass="8296">MPCVMCAVLCCFFAWLGFGGLGCCLRYLLDWLFGCAVLCCAVLCCAIGLGCEGRWYSGWVSCNYLVEVGEVCSVWV</sequence>
<keyword evidence="1" id="KW-0812">Transmembrane</keyword>
<organism evidence="2 3">
    <name type="scientific">Aspergillus uvarum CBS 121591</name>
    <dbReference type="NCBI Taxonomy" id="1448315"/>
    <lineage>
        <taxon>Eukaryota</taxon>
        <taxon>Fungi</taxon>
        <taxon>Dikarya</taxon>
        <taxon>Ascomycota</taxon>
        <taxon>Pezizomycotina</taxon>
        <taxon>Eurotiomycetes</taxon>
        <taxon>Eurotiomycetidae</taxon>
        <taxon>Eurotiales</taxon>
        <taxon>Aspergillaceae</taxon>
        <taxon>Aspergillus</taxon>
        <taxon>Aspergillus subgen. Circumdati</taxon>
    </lineage>
</organism>
<dbReference type="VEuPathDB" id="FungiDB:BO82DRAFT_57446"/>
<keyword evidence="3" id="KW-1185">Reference proteome</keyword>
<feature type="transmembrane region" description="Helical" evidence="1">
    <location>
        <begin position="29"/>
        <end position="49"/>
    </location>
</feature>
<evidence type="ECO:0000313" key="2">
    <source>
        <dbReference type="EMBL" id="PYH82825.1"/>
    </source>
</evidence>
<accession>A0A319CBB8</accession>
<dbReference type="GeneID" id="37144088"/>
<dbReference type="AlphaFoldDB" id="A0A319CBB8"/>
<keyword evidence="1" id="KW-0472">Membrane</keyword>
<gene>
    <name evidence="2" type="ORF">BO82DRAFT_57446</name>
</gene>
<reference evidence="2 3" key="1">
    <citation type="submission" date="2016-12" db="EMBL/GenBank/DDBJ databases">
        <title>The genomes of Aspergillus section Nigri reveals drivers in fungal speciation.</title>
        <authorList>
            <consortium name="DOE Joint Genome Institute"/>
            <person name="Vesth T.C."/>
            <person name="Nybo J."/>
            <person name="Theobald S."/>
            <person name="Brandl J."/>
            <person name="Frisvad J.C."/>
            <person name="Nielsen K.F."/>
            <person name="Lyhne E.K."/>
            <person name="Kogle M.E."/>
            <person name="Kuo A."/>
            <person name="Riley R."/>
            <person name="Clum A."/>
            <person name="Nolan M."/>
            <person name="Lipzen A."/>
            <person name="Salamov A."/>
            <person name="Henrissat B."/>
            <person name="Wiebenga A."/>
            <person name="De Vries R.P."/>
            <person name="Grigoriev I.V."/>
            <person name="Mortensen U.H."/>
            <person name="Andersen M.R."/>
            <person name="Baker S.E."/>
        </authorList>
    </citation>
    <scope>NUCLEOTIDE SEQUENCE [LARGE SCALE GENOMIC DNA]</scope>
    <source>
        <strain evidence="2 3">CBS 121591</strain>
    </source>
</reference>
<dbReference type="RefSeq" id="XP_025493025.1">
    <property type="nucleotide sequence ID" value="XM_025641346.1"/>
</dbReference>
<dbReference type="EMBL" id="KZ821693">
    <property type="protein sequence ID" value="PYH82825.1"/>
    <property type="molecule type" value="Genomic_DNA"/>
</dbReference>
<dbReference type="Proteomes" id="UP000248340">
    <property type="component" value="Unassembled WGS sequence"/>
</dbReference>